<dbReference type="InterPro" id="IPR017872">
    <property type="entry name" value="Pyrmidine_PPase_CS"/>
</dbReference>
<accession>A0A6G1X646</accession>
<dbReference type="AlphaFoldDB" id="A0A6G1X646"/>
<protein>
    <recommendedName>
        <fullName evidence="7">Pyrimidine-nucleoside phosphorylase</fullName>
        <ecNumber evidence="6">2.4.2.2</ecNumber>
    </recommendedName>
</protein>
<proteinExistence type="inferred from homology"/>
<dbReference type="GO" id="GO:0004645">
    <property type="term" value="F:1,4-alpha-oligoglucan phosphorylase activity"/>
    <property type="evidence" value="ECO:0007669"/>
    <property type="project" value="InterPro"/>
</dbReference>
<feature type="domain" description="Pyrimidine nucleoside phosphorylase C-terminal" evidence="15">
    <location>
        <begin position="345"/>
        <end position="418"/>
    </location>
</feature>
<dbReference type="NCBIfam" id="NF004490">
    <property type="entry name" value="PRK05820.1"/>
    <property type="match status" value="1"/>
</dbReference>
<evidence type="ECO:0000256" key="8">
    <source>
        <dbReference type="ARBA" id="ARBA00022676"/>
    </source>
</evidence>
<evidence type="ECO:0000259" key="15">
    <source>
        <dbReference type="SMART" id="SM00941"/>
    </source>
</evidence>
<dbReference type="PROSITE" id="PS00647">
    <property type="entry name" value="THYMID_PHOSPHORYLASE"/>
    <property type="match status" value="1"/>
</dbReference>
<dbReference type="FunFam" id="1.20.970.10:FF:000002">
    <property type="entry name" value="Pyrimidine-nucleoside phosphorylase"/>
    <property type="match status" value="1"/>
</dbReference>
<keyword evidence="11" id="KW-0630">Potassium</keyword>
<evidence type="ECO:0000256" key="4">
    <source>
        <dbReference type="ARBA" id="ARBA00006915"/>
    </source>
</evidence>
<dbReference type="Pfam" id="PF00591">
    <property type="entry name" value="Glycos_transf_3"/>
    <property type="match status" value="1"/>
</dbReference>
<dbReference type="InterPro" id="IPR035902">
    <property type="entry name" value="Nuc_phospho_transferase"/>
</dbReference>
<comment type="catalytic activity">
    <reaction evidence="1">
        <text>2'-deoxyuridine + phosphate = 2-deoxy-alpha-D-ribose 1-phosphate + uracil</text>
        <dbReference type="Rhea" id="RHEA:22824"/>
        <dbReference type="ChEBI" id="CHEBI:16450"/>
        <dbReference type="ChEBI" id="CHEBI:17568"/>
        <dbReference type="ChEBI" id="CHEBI:43474"/>
        <dbReference type="ChEBI" id="CHEBI:57259"/>
        <dbReference type="EC" id="2.4.2.2"/>
    </reaction>
</comment>
<keyword evidence="14" id="KW-0175">Coiled coil</keyword>
<evidence type="ECO:0000313" key="16">
    <source>
        <dbReference type="EMBL" id="MRG86473.1"/>
    </source>
</evidence>
<dbReference type="NCBIfam" id="TIGR02644">
    <property type="entry name" value="Y_phosphoryl"/>
    <property type="match status" value="1"/>
</dbReference>
<keyword evidence="9 16" id="KW-0808">Transferase</keyword>
<dbReference type="NCBIfam" id="NF004747">
    <property type="entry name" value="PRK06078.1"/>
    <property type="match status" value="1"/>
</dbReference>
<comment type="similarity">
    <text evidence="4">Belongs to the thymidine/pyrimidine-nucleoside phosphorylase family.</text>
</comment>
<dbReference type="RefSeq" id="WP_153728389.1">
    <property type="nucleotide sequence ID" value="NZ_WJNH01000005.1"/>
</dbReference>
<gene>
    <name evidence="16" type="ORF">GH754_09030</name>
</gene>
<dbReference type="OrthoDB" id="9763887at2"/>
<dbReference type="PIRSF" id="PIRSF000478">
    <property type="entry name" value="TP_PyNP"/>
    <property type="match status" value="1"/>
</dbReference>
<comment type="catalytic activity">
    <reaction evidence="13">
        <text>thymidine + phosphate = 2-deoxy-alpha-D-ribose 1-phosphate + thymine</text>
        <dbReference type="Rhea" id="RHEA:16037"/>
        <dbReference type="ChEBI" id="CHEBI:17748"/>
        <dbReference type="ChEBI" id="CHEBI:17821"/>
        <dbReference type="ChEBI" id="CHEBI:43474"/>
        <dbReference type="ChEBI" id="CHEBI:57259"/>
        <dbReference type="EC" id="2.4.2.2"/>
    </reaction>
</comment>
<dbReference type="Pfam" id="PF07831">
    <property type="entry name" value="PYNP_C"/>
    <property type="match status" value="1"/>
</dbReference>
<keyword evidence="17" id="KW-1185">Reference proteome</keyword>
<comment type="cofactor">
    <cofactor evidence="2">
        <name>K(+)</name>
        <dbReference type="ChEBI" id="CHEBI:29103"/>
    </cofactor>
</comment>
<sequence length="434" mass="46817">MRMYDVISKKRDQVELTKEEIDFFIEGYTKGDIPDYQASAFCMAVFLRDMSEEERAHLTMAMVNSGDTIDLSSIDGVKVDKHSTGGVGDTTTLILAPLVASLDVPVAKMSGRGLGHTGGTIDKLESIPGFSVEMEKEDFIKLVNQNKVAVIGQTGNLTPADKKLYALRDVTATVNSIPLIASSIMSKKIAAGADGIVLDVKTGAGAFMKSEEESRKLAEAMVSIGNRVGRKTMAVISEMSQPLGKAIGNALEVKEAMDTLKGKGPEDLTELCLTLGSQMVVLANKASSLEEAREKLRANMENGKALEKFKTFIKSQGGDERVVDDPSLLPRASYQIDLPASESGYVKEMVADEIGKAAMLLGAGRATKESEIDLAVGLVLNKKVGDQVQKGESLLTLHANHEDVEEIKNRLYENITITENHVDSPTLIHGVIKE</sequence>
<evidence type="ECO:0000256" key="10">
    <source>
        <dbReference type="ARBA" id="ARBA00022723"/>
    </source>
</evidence>
<dbReference type="Gene3D" id="3.40.1030.10">
    <property type="entry name" value="Nucleoside phosphorylase/phosphoribosyltransferase catalytic domain"/>
    <property type="match status" value="1"/>
</dbReference>
<dbReference type="InterPro" id="IPR017459">
    <property type="entry name" value="Glycosyl_Trfase_fam3_N_dom"/>
</dbReference>
<dbReference type="InterPro" id="IPR036320">
    <property type="entry name" value="Glycosyl_Trfase_fam3_N_dom_sf"/>
</dbReference>
<dbReference type="PANTHER" id="PTHR10515">
    <property type="entry name" value="THYMIDINE PHOSPHORYLASE"/>
    <property type="match status" value="1"/>
</dbReference>
<comment type="function">
    <text evidence="3">Catalyzes phosphorolysis of the pyrimidine nucleosides uridine, thymidine and 2'-deoxyuridine with the formation of the corresponding pyrimidine base and ribose-1-phosphate.</text>
</comment>
<dbReference type="EMBL" id="WJNH01000005">
    <property type="protein sequence ID" value="MRG86473.1"/>
    <property type="molecule type" value="Genomic_DNA"/>
</dbReference>
<evidence type="ECO:0000256" key="13">
    <source>
        <dbReference type="ARBA" id="ARBA00048525"/>
    </source>
</evidence>
<dbReference type="SUPFAM" id="SSF52418">
    <property type="entry name" value="Nucleoside phosphorylase/phosphoribosyltransferase catalytic domain"/>
    <property type="match status" value="1"/>
</dbReference>
<evidence type="ECO:0000256" key="12">
    <source>
        <dbReference type="ARBA" id="ARBA00048453"/>
    </source>
</evidence>
<evidence type="ECO:0000256" key="2">
    <source>
        <dbReference type="ARBA" id="ARBA00001958"/>
    </source>
</evidence>
<dbReference type="InterPro" id="IPR000053">
    <property type="entry name" value="Thymidine/pyrmidine_PPase"/>
</dbReference>
<dbReference type="GO" id="GO:0046872">
    <property type="term" value="F:metal ion binding"/>
    <property type="evidence" value="ECO:0007669"/>
    <property type="project" value="UniProtKB-KW"/>
</dbReference>
<name>A0A6G1X646_9BACI</name>
<dbReference type="SUPFAM" id="SSF47648">
    <property type="entry name" value="Nucleoside phosphorylase/phosphoribosyltransferase N-terminal domain"/>
    <property type="match status" value="1"/>
</dbReference>
<organism evidence="16 17">
    <name type="scientific">Salinibacillus xinjiangensis</name>
    <dbReference type="NCBI Taxonomy" id="1229268"/>
    <lineage>
        <taxon>Bacteria</taxon>
        <taxon>Bacillati</taxon>
        <taxon>Bacillota</taxon>
        <taxon>Bacilli</taxon>
        <taxon>Bacillales</taxon>
        <taxon>Bacillaceae</taxon>
        <taxon>Salinibacillus</taxon>
    </lineage>
</organism>
<evidence type="ECO:0000256" key="11">
    <source>
        <dbReference type="ARBA" id="ARBA00022958"/>
    </source>
</evidence>
<dbReference type="InterPro" id="IPR036566">
    <property type="entry name" value="PYNP-like_C_sf"/>
</dbReference>
<dbReference type="FunFam" id="3.40.1030.10:FF:000003">
    <property type="entry name" value="Pyrimidine-nucleoside phosphorylase"/>
    <property type="match status" value="1"/>
</dbReference>
<dbReference type="GO" id="GO:0009032">
    <property type="term" value="F:thymidine phosphorylase activity"/>
    <property type="evidence" value="ECO:0007669"/>
    <property type="project" value="TreeGrafter"/>
</dbReference>
<reference evidence="16 17" key="1">
    <citation type="submission" date="2019-11" db="EMBL/GenBank/DDBJ databases">
        <authorList>
            <person name="Li J."/>
        </authorList>
    </citation>
    <scope>NUCLEOTIDE SEQUENCE [LARGE SCALE GENOMIC DNA]</scope>
    <source>
        <strain evidence="16 17">J4</strain>
    </source>
</reference>
<dbReference type="SUPFAM" id="SSF54680">
    <property type="entry name" value="Pyrimidine nucleoside phosphorylase C-terminal domain"/>
    <property type="match status" value="1"/>
</dbReference>
<evidence type="ECO:0000256" key="14">
    <source>
        <dbReference type="SAM" id="Coils"/>
    </source>
</evidence>
<dbReference type="SMART" id="SM00941">
    <property type="entry name" value="PYNP_C"/>
    <property type="match status" value="1"/>
</dbReference>
<keyword evidence="10" id="KW-0479">Metal-binding</keyword>
<evidence type="ECO:0000256" key="3">
    <source>
        <dbReference type="ARBA" id="ARBA00003877"/>
    </source>
</evidence>
<dbReference type="InterPro" id="IPR000312">
    <property type="entry name" value="Glycosyl_Trfase_fam3"/>
</dbReference>
<evidence type="ECO:0000256" key="6">
    <source>
        <dbReference type="ARBA" id="ARBA00011889"/>
    </source>
</evidence>
<dbReference type="PANTHER" id="PTHR10515:SF0">
    <property type="entry name" value="THYMIDINE PHOSPHORYLASE"/>
    <property type="match status" value="1"/>
</dbReference>
<dbReference type="EC" id="2.4.2.2" evidence="6"/>
<dbReference type="Pfam" id="PF02885">
    <property type="entry name" value="Glycos_trans_3N"/>
    <property type="match status" value="1"/>
</dbReference>
<evidence type="ECO:0000256" key="7">
    <source>
        <dbReference type="ARBA" id="ARBA00014680"/>
    </source>
</evidence>
<comment type="caution">
    <text evidence="16">The sequence shown here is derived from an EMBL/GenBank/DDBJ whole genome shotgun (WGS) entry which is preliminary data.</text>
</comment>
<evidence type="ECO:0000256" key="1">
    <source>
        <dbReference type="ARBA" id="ARBA00001066"/>
    </source>
</evidence>
<dbReference type="Gene3D" id="1.20.970.10">
    <property type="entry name" value="Transferase, Pyrimidine Nucleoside Phosphorylase, Chain C"/>
    <property type="match status" value="1"/>
</dbReference>
<comment type="catalytic activity">
    <reaction evidence="12">
        <text>uridine + phosphate = alpha-D-ribose 1-phosphate + uracil</text>
        <dbReference type="Rhea" id="RHEA:24388"/>
        <dbReference type="ChEBI" id="CHEBI:16704"/>
        <dbReference type="ChEBI" id="CHEBI:17568"/>
        <dbReference type="ChEBI" id="CHEBI:43474"/>
        <dbReference type="ChEBI" id="CHEBI:57720"/>
        <dbReference type="EC" id="2.4.2.2"/>
    </reaction>
</comment>
<dbReference type="Gene3D" id="3.90.1170.30">
    <property type="entry name" value="Pyrimidine nucleoside phosphorylase-like, C-terminal domain"/>
    <property type="match status" value="1"/>
</dbReference>
<keyword evidence="8 16" id="KW-0328">Glycosyltransferase</keyword>
<dbReference type="InterPro" id="IPR013102">
    <property type="entry name" value="PYNP_C"/>
</dbReference>
<feature type="coiled-coil region" evidence="14">
    <location>
        <begin position="279"/>
        <end position="306"/>
    </location>
</feature>
<evidence type="ECO:0000256" key="9">
    <source>
        <dbReference type="ARBA" id="ARBA00022679"/>
    </source>
</evidence>
<evidence type="ECO:0000313" key="17">
    <source>
        <dbReference type="Proteomes" id="UP000480185"/>
    </source>
</evidence>
<dbReference type="GO" id="GO:0006213">
    <property type="term" value="P:pyrimidine nucleoside metabolic process"/>
    <property type="evidence" value="ECO:0007669"/>
    <property type="project" value="InterPro"/>
</dbReference>
<comment type="subunit">
    <text evidence="5">Homodimer.</text>
</comment>
<evidence type="ECO:0000256" key="5">
    <source>
        <dbReference type="ARBA" id="ARBA00011738"/>
    </source>
</evidence>
<dbReference type="GO" id="GO:0006206">
    <property type="term" value="P:pyrimidine nucleobase metabolic process"/>
    <property type="evidence" value="ECO:0007669"/>
    <property type="project" value="InterPro"/>
</dbReference>
<dbReference type="InterPro" id="IPR018090">
    <property type="entry name" value="Pyrmidine_PPas_bac/euk"/>
</dbReference>
<dbReference type="Proteomes" id="UP000480185">
    <property type="component" value="Unassembled WGS sequence"/>
</dbReference>
<dbReference type="GO" id="GO:0005829">
    <property type="term" value="C:cytosol"/>
    <property type="evidence" value="ECO:0007669"/>
    <property type="project" value="TreeGrafter"/>
</dbReference>